<keyword evidence="3" id="KW-1185">Reference proteome</keyword>
<accession>A0ABU0M4Z5</accession>
<protein>
    <submittedName>
        <fullName evidence="2">Uncharacterized protein</fullName>
    </submittedName>
</protein>
<dbReference type="Proteomes" id="UP001223743">
    <property type="component" value="Unassembled WGS sequence"/>
</dbReference>
<evidence type="ECO:0000313" key="3">
    <source>
        <dbReference type="Proteomes" id="UP001223743"/>
    </source>
</evidence>
<organism evidence="2 3">
    <name type="scientific">Kaistia geumhonensis</name>
    <dbReference type="NCBI Taxonomy" id="410839"/>
    <lineage>
        <taxon>Bacteria</taxon>
        <taxon>Pseudomonadati</taxon>
        <taxon>Pseudomonadota</taxon>
        <taxon>Alphaproteobacteria</taxon>
        <taxon>Hyphomicrobiales</taxon>
        <taxon>Kaistiaceae</taxon>
        <taxon>Kaistia</taxon>
    </lineage>
</organism>
<reference evidence="2 3" key="1">
    <citation type="submission" date="2023-07" db="EMBL/GenBank/DDBJ databases">
        <title>Genomic Encyclopedia of Type Strains, Phase IV (KMG-IV): sequencing the most valuable type-strain genomes for metagenomic binning, comparative biology and taxonomic classification.</title>
        <authorList>
            <person name="Goeker M."/>
        </authorList>
    </citation>
    <scope>NUCLEOTIDE SEQUENCE [LARGE SCALE GENOMIC DNA]</scope>
    <source>
        <strain evidence="2 3">B1-1</strain>
    </source>
</reference>
<gene>
    <name evidence="2" type="ORF">QO015_001650</name>
</gene>
<comment type="caution">
    <text evidence="2">The sequence shown here is derived from an EMBL/GenBank/DDBJ whole genome shotgun (WGS) entry which is preliminary data.</text>
</comment>
<feature type="region of interest" description="Disordered" evidence="1">
    <location>
        <begin position="48"/>
        <end position="71"/>
    </location>
</feature>
<evidence type="ECO:0000313" key="2">
    <source>
        <dbReference type="EMBL" id="MDQ0516037.1"/>
    </source>
</evidence>
<name>A0ABU0M4Z5_9HYPH</name>
<dbReference type="EMBL" id="JAUSWJ010000001">
    <property type="protein sequence ID" value="MDQ0516037.1"/>
    <property type="molecule type" value="Genomic_DNA"/>
</dbReference>
<proteinExistence type="predicted"/>
<evidence type="ECO:0000256" key="1">
    <source>
        <dbReference type="SAM" id="MobiDB-lite"/>
    </source>
</evidence>
<sequence length="71" mass="7417">MLARAMRYLDLPLLRLETPLCSSPQRGGRGLAERVIGVVHSSFTSTLVGEAGRGGAGAARRDRTHANGAAS</sequence>